<dbReference type="GO" id="GO:0042773">
    <property type="term" value="P:ATP synthesis coupled electron transport"/>
    <property type="evidence" value="ECO:0007669"/>
    <property type="project" value="InterPro"/>
</dbReference>
<dbReference type="PANTHER" id="PTHR43507">
    <property type="entry name" value="NADH-UBIQUINONE OXIDOREDUCTASE CHAIN 4"/>
    <property type="match status" value="1"/>
</dbReference>
<feature type="transmembrane region" description="Helical" evidence="7">
    <location>
        <begin position="83"/>
        <end position="105"/>
    </location>
</feature>
<dbReference type="RefSeq" id="WP_189517151.1">
    <property type="nucleotide sequence ID" value="NZ_BMXG01000028.1"/>
</dbReference>
<feature type="transmembrane region" description="Helical" evidence="7">
    <location>
        <begin position="268"/>
        <end position="285"/>
    </location>
</feature>
<dbReference type="InterPro" id="IPR010227">
    <property type="entry name" value="NADH_Q_OxRdtase_chainM/4"/>
</dbReference>
<evidence type="ECO:0000256" key="5">
    <source>
        <dbReference type="ARBA" id="ARBA00023136"/>
    </source>
</evidence>
<evidence type="ECO:0000313" key="10">
    <source>
        <dbReference type="Proteomes" id="UP000642829"/>
    </source>
</evidence>
<dbReference type="Pfam" id="PF00361">
    <property type="entry name" value="Proton_antipo_M"/>
    <property type="match status" value="1"/>
</dbReference>
<dbReference type="GO" id="GO:0016020">
    <property type="term" value="C:membrane"/>
    <property type="evidence" value="ECO:0007669"/>
    <property type="project" value="UniProtKB-SubCell"/>
</dbReference>
<evidence type="ECO:0000256" key="4">
    <source>
        <dbReference type="ARBA" id="ARBA00022989"/>
    </source>
</evidence>
<dbReference type="GO" id="GO:0015990">
    <property type="term" value="P:electron transport coupled proton transport"/>
    <property type="evidence" value="ECO:0007669"/>
    <property type="project" value="TreeGrafter"/>
</dbReference>
<keyword evidence="3 6" id="KW-0812">Transmembrane</keyword>
<feature type="transmembrane region" description="Helical" evidence="7">
    <location>
        <begin position="173"/>
        <end position="193"/>
    </location>
</feature>
<evidence type="ECO:0000256" key="2">
    <source>
        <dbReference type="ARBA" id="ARBA00009025"/>
    </source>
</evidence>
<feature type="transmembrane region" description="Helical" evidence="7">
    <location>
        <begin position="344"/>
        <end position="365"/>
    </location>
</feature>
<dbReference type="GO" id="GO:0048039">
    <property type="term" value="F:ubiquinone binding"/>
    <property type="evidence" value="ECO:0007669"/>
    <property type="project" value="TreeGrafter"/>
</dbReference>
<evidence type="ECO:0000256" key="7">
    <source>
        <dbReference type="SAM" id="Phobius"/>
    </source>
</evidence>
<feature type="transmembrane region" description="Helical" evidence="7">
    <location>
        <begin position="291"/>
        <end position="309"/>
    </location>
</feature>
<dbReference type="GO" id="GO:0008137">
    <property type="term" value="F:NADH dehydrogenase (ubiquinone) activity"/>
    <property type="evidence" value="ECO:0007669"/>
    <property type="project" value="InterPro"/>
</dbReference>
<evidence type="ECO:0000256" key="6">
    <source>
        <dbReference type="RuleBase" id="RU000320"/>
    </source>
</evidence>
<comment type="subcellular location">
    <subcellularLocation>
        <location evidence="1">Endomembrane system</location>
        <topology evidence="1">Multi-pass membrane protein</topology>
    </subcellularLocation>
    <subcellularLocation>
        <location evidence="6">Membrane</location>
        <topology evidence="6">Multi-pass membrane protein</topology>
    </subcellularLocation>
</comment>
<reference evidence="9" key="1">
    <citation type="journal article" date="2014" name="Int. J. Syst. Evol. Microbiol.">
        <title>Complete genome sequence of Corynebacterium casei LMG S-19264T (=DSM 44701T), isolated from a smear-ripened cheese.</title>
        <authorList>
            <consortium name="US DOE Joint Genome Institute (JGI-PGF)"/>
            <person name="Walter F."/>
            <person name="Albersmeier A."/>
            <person name="Kalinowski J."/>
            <person name="Ruckert C."/>
        </authorList>
    </citation>
    <scope>NUCLEOTIDE SEQUENCE</scope>
    <source>
        <strain evidence="9">KCTC 12870</strain>
    </source>
</reference>
<dbReference type="Proteomes" id="UP000642829">
    <property type="component" value="Unassembled WGS sequence"/>
</dbReference>
<feature type="transmembrane region" description="Helical" evidence="7">
    <location>
        <begin position="385"/>
        <end position="404"/>
    </location>
</feature>
<keyword evidence="5 7" id="KW-0472">Membrane</keyword>
<feature type="transmembrane region" description="Helical" evidence="7">
    <location>
        <begin position="117"/>
        <end position="135"/>
    </location>
</feature>
<dbReference type="AlphaFoldDB" id="A0A8J3DF31"/>
<name>A0A8J3DF31_9BACT</name>
<organism evidence="9 10">
    <name type="scientific">Cerasicoccus arenae</name>
    <dbReference type="NCBI Taxonomy" id="424488"/>
    <lineage>
        <taxon>Bacteria</taxon>
        <taxon>Pseudomonadati</taxon>
        <taxon>Verrucomicrobiota</taxon>
        <taxon>Opitutia</taxon>
        <taxon>Puniceicoccales</taxon>
        <taxon>Cerasicoccaceae</taxon>
        <taxon>Cerasicoccus</taxon>
    </lineage>
</organism>
<protein>
    <submittedName>
        <fullName evidence="9">NADH dehydrogenase subunit M</fullName>
    </submittedName>
</protein>
<comment type="similarity">
    <text evidence="2">Belongs to the complex I subunit 4 family.</text>
</comment>
<evidence type="ECO:0000256" key="3">
    <source>
        <dbReference type="ARBA" id="ARBA00022692"/>
    </source>
</evidence>
<proteinExistence type="inferred from homology"/>
<reference evidence="9" key="2">
    <citation type="submission" date="2020-09" db="EMBL/GenBank/DDBJ databases">
        <authorList>
            <person name="Sun Q."/>
            <person name="Kim S."/>
        </authorList>
    </citation>
    <scope>NUCLEOTIDE SEQUENCE</scope>
    <source>
        <strain evidence="9">KCTC 12870</strain>
    </source>
</reference>
<dbReference type="InterPro" id="IPR003918">
    <property type="entry name" value="NADH_UbQ_OxRdtase"/>
</dbReference>
<feature type="domain" description="NADH:quinone oxidoreductase/Mrp antiporter transmembrane" evidence="8">
    <location>
        <begin position="138"/>
        <end position="434"/>
    </location>
</feature>
<dbReference type="NCBIfam" id="TIGR01972">
    <property type="entry name" value="NDH_I_M"/>
    <property type="match status" value="1"/>
</dbReference>
<evidence type="ECO:0000256" key="1">
    <source>
        <dbReference type="ARBA" id="ARBA00004127"/>
    </source>
</evidence>
<feature type="transmembrane region" description="Helical" evidence="7">
    <location>
        <begin position="424"/>
        <end position="447"/>
    </location>
</feature>
<feature type="transmembrane region" description="Helical" evidence="7">
    <location>
        <begin position="141"/>
        <end position="161"/>
    </location>
</feature>
<evidence type="ECO:0000313" key="9">
    <source>
        <dbReference type="EMBL" id="GHC12325.1"/>
    </source>
</evidence>
<dbReference type="EMBL" id="BMXG01000028">
    <property type="protein sequence ID" value="GHC12325.1"/>
    <property type="molecule type" value="Genomic_DNA"/>
</dbReference>
<gene>
    <name evidence="9" type="ORF">GCM10007047_32120</name>
</gene>
<comment type="caution">
    <text evidence="9">The sequence shown here is derived from an EMBL/GenBank/DDBJ whole genome shotgun (WGS) entry which is preliminary data.</text>
</comment>
<feature type="transmembrane region" description="Helical" evidence="7">
    <location>
        <begin position="6"/>
        <end position="25"/>
    </location>
</feature>
<keyword evidence="4 7" id="KW-1133">Transmembrane helix</keyword>
<dbReference type="InterPro" id="IPR001750">
    <property type="entry name" value="ND/Mrp_TM"/>
</dbReference>
<feature type="transmembrane region" description="Helical" evidence="7">
    <location>
        <begin position="225"/>
        <end position="247"/>
    </location>
</feature>
<dbReference type="GO" id="GO:0012505">
    <property type="term" value="C:endomembrane system"/>
    <property type="evidence" value="ECO:0007669"/>
    <property type="project" value="UniProtKB-SubCell"/>
</dbReference>
<accession>A0A8J3DF31</accession>
<feature type="transmembrane region" description="Helical" evidence="7">
    <location>
        <begin position="316"/>
        <end position="338"/>
    </location>
</feature>
<sequence length="536" mass="57208">MFSDFTLLLLSIFIPLSAAVVLFFGKSLGNSGVRLISAIGFMLPAGIAVYLWMKFNAQENLIDGFAYVGGCDLGLRESVGITLLLGLNGISMPLFLLAGIVGLAAGIHAMYSQAERLHLYMGLLLVMQAGLMGVFCSIDIFFFYFFHELALIPTFIMIGLWGGEGRRAAAMEMTVYLTLGAMLSLLGLIALYGQTGWDTATGFSLIGLRDYFAHHTISEAVESNIFALLLFGFGILVSLFPFHSWAPRGYANAPTANAMLHAGVLKKFGLYGLVQIAAPLIPHGALAWNDWIVWLALGNILIIGFVTIAQSDLKLMIGYSSVMHMGYIFLGIATMSVVGIGGAVMLMFAHGISVALMFVLATAVFNRTGTYDMKAIGGLGPKAPVLAGFFVAASMASIGLPGFANFWGEFTIFIALWENHPWAVAPAVFGVVISAIYGLRAASNIFFGSQTKAFTDSLGHREIGDITLAERAPATILLVTLAFIGLWPMGISQSIQKAVEADPVYTHAPAKLAERDNAPAINIADTEASLPGGQSL</sequence>
<evidence type="ECO:0000259" key="8">
    <source>
        <dbReference type="Pfam" id="PF00361"/>
    </source>
</evidence>
<keyword evidence="10" id="KW-1185">Reference proteome</keyword>
<dbReference type="GO" id="GO:0003954">
    <property type="term" value="F:NADH dehydrogenase activity"/>
    <property type="evidence" value="ECO:0007669"/>
    <property type="project" value="TreeGrafter"/>
</dbReference>
<dbReference type="PRINTS" id="PR01437">
    <property type="entry name" value="NUOXDRDTASE4"/>
</dbReference>
<feature type="transmembrane region" description="Helical" evidence="7">
    <location>
        <begin position="32"/>
        <end position="53"/>
    </location>
</feature>
<dbReference type="PANTHER" id="PTHR43507:SF4">
    <property type="entry name" value="PROTON-TRANSLOCATING NADH-QUINONE OXIDOREDUCTASE, CHAIN M"/>
    <property type="match status" value="1"/>
</dbReference>